<keyword evidence="2" id="KW-1185">Reference proteome</keyword>
<evidence type="ECO:0000313" key="1">
    <source>
        <dbReference type="EMBL" id="KAJ8287603.1"/>
    </source>
</evidence>
<dbReference type="EMBL" id="JAFJMO010000001">
    <property type="protein sequence ID" value="KAJ8287603.1"/>
    <property type="molecule type" value="Genomic_DNA"/>
</dbReference>
<comment type="caution">
    <text evidence="1">The sequence shown here is derived from an EMBL/GenBank/DDBJ whole genome shotgun (WGS) entry which is preliminary data.</text>
</comment>
<proteinExistence type="predicted"/>
<dbReference type="AlphaFoldDB" id="A0A9Q1E0Y9"/>
<accession>A0A9Q1E0Y9</accession>
<gene>
    <name evidence="1" type="ORF">COCON_G00002620</name>
</gene>
<reference evidence="1" key="1">
    <citation type="journal article" date="2023" name="Science">
        <title>Genome structures resolve the early diversification of teleost fishes.</title>
        <authorList>
            <person name="Parey E."/>
            <person name="Louis A."/>
            <person name="Montfort J."/>
            <person name="Bouchez O."/>
            <person name="Roques C."/>
            <person name="Iampietro C."/>
            <person name="Lluch J."/>
            <person name="Castinel A."/>
            <person name="Donnadieu C."/>
            <person name="Desvignes T."/>
            <person name="Floi Bucao C."/>
            <person name="Jouanno E."/>
            <person name="Wen M."/>
            <person name="Mejri S."/>
            <person name="Dirks R."/>
            <person name="Jansen H."/>
            <person name="Henkel C."/>
            <person name="Chen W.J."/>
            <person name="Zahm M."/>
            <person name="Cabau C."/>
            <person name="Klopp C."/>
            <person name="Thompson A.W."/>
            <person name="Robinson-Rechavi M."/>
            <person name="Braasch I."/>
            <person name="Lecointre G."/>
            <person name="Bobe J."/>
            <person name="Postlethwait J.H."/>
            <person name="Berthelot C."/>
            <person name="Roest Crollius H."/>
            <person name="Guiguen Y."/>
        </authorList>
    </citation>
    <scope>NUCLEOTIDE SEQUENCE</scope>
    <source>
        <strain evidence="1">Concon-B</strain>
    </source>
</reference>
<protein>
    <submittedName>
        <fullName evidence="1">Uncharacterized protein</fullName>
    </submittedName>
</protein>
<dbReference type="Proteomes" id="UP001152803">
    <property type="component" value="Unassembled WGS sequence"/>
</dbReference>
<evidence type="ECO:0000313" key="2">
    <source>
        <dbReference type="Proteomes" id="UP001152803"/>
    </source>
</evidence>
<sequence length="80" mass="8824">HTHAHTHRCVPEVLNRKSNFLSPFLSKLCGTLDSFAIETVCAYTDIGRALRLVGLTCHTVRSSPDNIPSFIAVTLCDNIQ</sequence>
<feature type="non-terminal residue" evidence="1">
    <location>
        <position position="1"/>
    </location>
</feature>
<name>A0A9Q1E0Y9_CONCO</name>
<organism evidence="1 2">
    <name type="scientific">Conger conger</name>
    <name type="common">Conger eel</name>
    <name type="synonym">Muraena conger</name>
    <dbReference type="NCBI Taxonomy" id="82655"/>
    <lineage>
        <taxon>Eukaryota</taxon>
        <taxon>Metazoa</taxon>
        <taxon>Chordata</taxon>
        <taxon>Craniata</taxon>
        <taxon>Vertebrata</taxon>
        <taxon>Euteleostomi</taxon>
        <taxon>Actinopterygii</taxon>
        <taxon>Neopterygii</taxon>
        <taxon>Teleostei</taxon>
        <taxon>Anguilliformes</taxon>
        <taxon>Congridae</taxon>
        <taxon>Conger</taxon>
    </lineage>
</organism>